<feature type="compositionally biased region" description="Basic residues" evidence="3">
    <location>
        <begin position="62"/>
        <end position="81"/>
    </location>
</feature>
<proteinExistence type="predicted"/>
<dbReference type="SUPFAM" id="SSF46689">
    <property type="entry name" value="Homeodomain-like"/>
    <property type="match status" value="1"/>
</dbReference>
<sequence>MKVSRNGRRQFFVSWKGYPESDNTWEPEENLALAQDIIKSYLKLHNSSSSSPTKKLTTPQSNKKKRKSTARFGIRRKRKKADKSENNKSYESVVKNKEESEKEPENEQDEEKEDDFKTEVEAQGVDMASNLMNEVPHCRKLFVNTPTQRKSIMMEAIDDGVKAKRVNLRPTKNLAYEEAVLTWMKNARSQKVQIPGDLIKEKALVTAQMNGMPDFKASDEQFNKKLATSTWKP</sequence>
<keyword evidence="5" id="KW-1185">Reference proteome</keyword>
<feature type="region of interest" description="Disordered" evidence="3">
    <location>
        <begin position="44"/>
        <end position="117"/>
    </location>
</feature>
<dbReference type="InterPro" id="IPR009057">
    <property type="entry name" value="Homeodomain-like_sf"/>
</dbReference>
<reference evidence="6" key="1">
    <citation type="submission" date="2022-11" db="UniProtKB">
        <authorList>
            <consortium name="WormBaseParasite"/>
        </authorList>
    </citation>
    <scope>IDENTIFICATION</scope>
</reference>
<dbReference type="PROSITE" id="PS50013">
    <property type="entry name" value="CHROMO_2"/>
    <property type="match status" value="1"/>
</dbReference>
<dbReference type="CDD" id="cd00024">
    <property type="entry name" value="CD_CSD"/>
    <property type="match status" value="1"/>
</dbReference>
<dbReference type="SMART" id="SM00298">
    <property type="entry name" value="CHROMO"/>
    <property type="match status" value="1"/>
</dbReference>
<dbReference type="GO" id="GO:0005634">
    <property type="term" value="C:nucleus"/>
    <property type="evidence" value="ECO:0007669"/>
    <property type="project" value="UniProtKB-SubCell"/>
</dbReference>
<dbReference type="InterPro" id="IPR016197">
    <property type="entry name" value="Chromo-like_dom_sf"/>
</dbReference>
<evidence type="ECO:0000313" key="5">
    <source>
        <dbReference type="Proteomes" id="UP000887540"/>
    </source>
</evidence>
<feature type="compositionally biased region" description="Low complexity" evidence="3">
    <location>
        <begin position="44"/>
        <end position="58"/>
    </location>
</feature>
<evidence type="ECO:0000256" key="2">
    <source>
        <dbReference type="ARBA" id="ARBA00023242"/>
    </source>
</evidence>
<dbReference type="Proteomes" id="UP000887540">
    <property type="component" value="Unplaced"/>
</dbReference>
<evidence type="ECO:0000256" key="3">
    <source>
        <dbReference type="SAM" id="MobiDB-lite"/>
    </source>
</evidence>
<dbReference type="InterPro" id="IPR000953">
    <property type="entry name" value="Chromo/chromo_shadow_dom"/>
</dbReference>
<accession>A0A914E827</accession>
<evidence type="ECO:0000259" key="4">
    <source>
        <dbReference type="PROSITE" id="PS50013"/>
    </source>
</evidence>
<dbReference type="InterPro" id="IPR051219">
    <property type="entry name" value="Heterochromatin_chromo-domain"/>
</dbReference>
<dbReference type="Gene3D" id="2.40.50.40">
    <property type="match status" value="1"/>
</dbReference>
<dbReference type="Pfam" id="PF00385">
    <property type="entry name" value="Chromo"/>
    <property type="match status" value="1"/>
</dbReference>
<dbReference type="PANTHER" id="PTHR22812">
    <property type="entry name" value="CHROMOBOX PROTEIN"/>
    <property type="match status" value="1"/>
</dbReference>
<dbReference type="Gene3D" id="1.10.10.60">
    <property type="entry name" value="Homeodomain-like"/>
    <property type="match status" value="1"/>
</dbReference>
<feature type="region of interest" description="Disordered" evidence="3">
    <location>
        <begin position="1"/>
        <end position="25"/>
    </location>
</feature>
<name>A0A914E827_9BILA</name>
<dbReference type="InterPro" id="IPR023780">
    <property type="entry name" value="Chromo_domain"/>
</dbReference>
<evidence type="ECO:0000313" key="6">
    <source>
        <dbReference type="WBParaSite" id="ACRNAN_scaffold620.g14792.t1"/>
    </source>
</evidence>
<keyword evidence="2" id="KW-0539">Nucleus</keyword>
<evidence type="ECO:0000256" key="1">
    <source>
        <dbReference type="ARBA" id="ARBA00004123"/>
    </source>
</evidence>
<protein>
    <submittedName>
        <fullName evidence="6">Chromo domain-containing protein</fullName>
    </submittedName>
</protein>
<dbReference type="WBParaSite" id="ACRNAN_scaffold620.g14792.t1">
    <property type="protein sequence ID" value="ACRNAN_scaffold620.g14792.t1"/>
    <property type="gene ID" value="ACRNAN_scaffold620.g14792"/>
</dbReference>
<dbReference type="SUPFAM" id="SSF54160">
    <property type="entry name" value="Chromo domain-like"/>
    <property type="match status" value="1"/>
</dbReference>
<feature type="domain" description="Chromo" evidence="4">
    <location>
        <begin position="1"/>
        <end position="53"/>
    </location>
</feature>
<organism evidence="5 6">
    <name type="scientific">Acrobeloides nanus</name>
    <dbReference type="NCBI Taxonomy" id="290746"/>
    <lineage>
        <taxon>Eukaryota</taxon>
        <taxon>Metazoa</taxon>
        <taxon>Ecdysozoa</taxon>
        <taxon>Nematoda</taxon>
        <taxon>Chromadorea</taxon>
        <taxon>Rhabditida</taxon>
        <taxon>Tylenchina</taxon>
        <taxon>Cephalobomorpha</taxon>
        <taxon>Cephaloboidea</taxon>
        <taxon>Cephalobidae</taxon>
        <taxon>Acrobeloides</taxon>
    </lineage>
</organism>
<dbReference type="AlphaFoldDB" id="A0A914E827"/>
<comment type="subcellular location">
    <subcellularLocation>
        <location evidence="1">Nucleus</location>
    </subcellularLocation>
</comment>
<feature type="compositionally biased region" description="Basic and acidic residues" evidence="3">
    <location>
        <begin position="82"/>
        <end position="105"/>
    </location>
</feature>